<dbReference type="InterPro" id="IPR027379">
    <property type="entry name" value="CLS_N"/>
</dbReference>
<keyword evidence="4 6" id="KW-1133">Transmembrane helix</keyword>
<name>A0A430AXE8_9ENTE</name>
<keyword evidence="5 6" id="KW-0472">Membrane</keyword>
<protein>
    <recommendedName>
        <fullName evidence="7">Cardiolipin synthase N-terminal domain-containing protein</fullName>
    </recommendedName>
</protein>
<feature type="transmembrane region" description="Helical" evidence="6">
    <location>
        <begin position="42"/>
        <end position="61"/>
    </location>
</feature>
<feature type="transmembrane region" description="Helical" evidence="6">
    <location>
        <begin position="6"/>
        <end position="30"/>
    </location>
</feature>
<reference evidence="8 9" key="1">
    <citation type="submission" date="2017-05" db="EMBL/GenBank/DDBJ databases">
        <title>Vagococcus spp. assemblies.</title>
        <authorList>
            <person name="Gulvik C.A."/>
        </authorList>
    </citation>
    <scope>NUCLEOTIDE SEQUENCE [LARGE SCALE GENOMIC DNA]</scope>
    <source>
        <strain evidence="8 9">CCUG 51432</strain>
    </source>
</reference>
<dbReference type="Proteomes" id="UP000287605">
    <property type="component" value="Unassembled WGS sequence"/>
</dbReference>
<dbReference type="AlphaFoldDB" id="A0A430AXE8"/>
<organism evidence="8 9">
    <name type="scientific">Vagococcus elongatus</name>
    <dbReference type="NCBI Taxonomy" id="180344"/>
    <lineage>
        <taxon>Bacteria</taxon>
        <taxon>Bacillati</taxon>
        <taxon>Bacillota</taxon>
        <taxon>Bacilli</taxon>
        <taxon>Lactobacillales</taxon>
        <taxon>Enterococcaceae</taxon>
        <taxon>Vagococcus</taxon>
    </lineage>
</organism>
<comment type="caution">
    <text evidence="8">The sequence shown here is derived from an EMBL/GenBank/DDBJ whole genome shotgun (WGS) entry which is preliminary data.</text>
</comment>
<proteinExistence type="predicted"/>
<evidence type="ECO:0000256" key="2">
    <source>
        <dbReference type="ARBA" id="ARBA00022475"/>
    </source>
</evidence>
<keyword evidence="2" id="KW-1003">Cell membrane</keyword>
<evidence type="ECO:0000259" key="7">
    <source>
        <dbReference type="Pfam" id="PF13396"/>
    </source>
</evidence>
<evidence type="ECO:0000256" key="4">
    <source>
        <dbReference type="ARBA" id="ARBA00022989"/>
    </source>
</evidence>
<evidence type="ECO:0000256" key="1">
    <source>
        <dbReference type="ARBA" id="ARBA00004651"/>
    </source>
</evidence>
<dbReference type="OrthoDB" id="3243324at2"/>
<feature type="domain" description="Cardiolipin synthase N-terminal" evidence="7">
    <location>
        <begin position="21"/>
        <end position="63"/>
    </location>
</feature>
<dbReference type="EMBL" id="NGKA01000007">
    <property type="protein sequence ID" value="RSU12706.1"/>
    <property type="molecule type" value="Genomic_DNA"/>
</dbReference>
<gene>
    <name evidence="8" type="ORF">CBF29_05755</name>
</gene>
<keyword evidence="9" id="KW-1185">Reference proteome</keyword>
<evidence type="ECO:0000256" key="3">
    <source>
        <dbReference type="ARBA" id="ARBA00022692"/>
    </source>
</evidence>
<keyword evidence="3 6" id="KW-0812">Transmembrane</keyword>
<evidence type="ECO:0000256" key="6">
    <source>
        <dbReference type="SAM" id="Phobius"/>
    </source>
</evidence>
<accession>A0A430AXE8</accession>
<evidence type="ECO:0000256" key="5">
    <source>
        <dbReference type="ARBA" id="ARBA00023136"/>
    </source>
</evidence>
<evidence type="ECO:0000313" key="9">
    <source>
        <dbReference type="Proteomes" id="UP000287605"/>
    </source>
</evidence>
<evidence type="ECO:0000313" key="8">
    <source>
        <dbReference type="EMBL" id="RSU12706.1"/>
    </source>
</evidence>
<sequence>MSEVKELLPLILPIILIHVTLVILSVKHILKHPRVRIGNKWLWLFIVILIQIIGPVLYFTIGREEE</sequence>
<dbReference type="GO" id="GO:0005886">
    <property type="term" value="C:plasma membrane"/>
    <property type="evidence" value="ECO:0007669"/>
    <property type="project" value="UniProtKB-SubCell"/>
</dbReference>
<comment type="subcellular location">
    <subcellularLocation>
        <location evidence="1">Cell membrane</location>
        <topology evidence="1">Multi-pass membrane protein</topology>
    </subcellularLocation>
</comment>
<dbReference type="Pfam" id="PF13396">
    <property type="entry name" value="PLDc_N"/>
    <property type="match status" value="1"/>
</dbReference>